<dbReference type="SUPFAM" id="SSF53474">
    <property type="entry name" value="alpha/beta-Hydrolases"/>
    <property type="match status" value="1"/>
</dbReference>
<organism evidence="3 4">
    <name type="scientific">Corynebacterium mustelae</name>
    <dbReference type="NCBI Taxonomy" id="571915"/>
    <lineage>
        <taxon>Bacteria</taxon>
        <taxon>Bacillati</taxon>
        <taxon>Actinomycetota</taxon>
        <taxon>Actinomycetes</taxon>
        <taxon>Mycobacteriales</taxon>
        <taxon>Corynebacteriaceae</taxon>
        <taxon>Corynebacterium</taxon>
    </lineage>
</organism>
<feature type="domain" description="AB hydrolase-1" evidence="2">
    <location>
        <begin position="67"/>
        <end position="268"/>
    </location>
</feature>
<protein>
    <submittedName>
        <fullName evidence="3">Putative acetyltransferase/hydrolase with alpha/beta hydrolase fold</fullName>
    </submittedName>
</protein>
<evidence type="ECO:0000313" key="4">
    <source>
        <dbReference type="Proteomes" id="UP000035199"/>
    </source>
</evidence>
<gene>
    <name evidence="3" type="ORF">CMUST_00430</name>
</gene>
<dbReference type="KEGG" id="cmv:CMUST_00430"/>
<dbReference type="EMBL" id="CP011542">
    <property type="protein sequence ID" value="AKK04443.1"/>
    <property type="molecule type" value="Genomic_DNA"/>
</dbReference>
<dbReference type="Pfam" id="PF12697">
    <property type="entry name" value="Abhydrolase_6"/>
    <property type="match status" value="1"/>
</dbReference>
<accession>A0A0G3GY23</accession>
<keyword evidence="3" id="KW-0808">Transferase</keyword>
<keyword evidence="3" id="KW-0378">Hydrolase</keyword>
<dbReference type="InterPro" id="IPR029058">
    <property type="entry name" value="AB_hydrolase_fold"/>
</dbReference>
<reference evidence="4" key="2">
    <citation type="submission" date="2015-05" db="EMBL/GenBank/DDBJ databases">
        <title>Complete genome sequence of Corynebacterium mustelae DSM 45274, isolated from various tissues of a male ferret with lethal sepsis.</title>
        <authorList>
            <person name="Ruckert C."/>
            <person name="Albersmeier A."/>
            <person name="Winkler A."/>
            <person name="Tauch A."/>
        </authorList>
    </citation>
    <scope>NUCLEOTIDE SEQUENCE [LARGE SCALE GENOMIC DNA]</scope>
    <source>
        <strain evidence="4">DSM 45274</strain>
    </source>
</reference>
<dbReference type="GO" id="GO:0016740">
    <property type="term" value="F:transferase activity"/>
    <property type="evidence" value="ECO:0007669"/>
    <property type="project" value="UniProtKB-KW"/>
</dbReference>
<reference evidence="3 4" key="1">
    <citation type="journal article" date="2015" name="Genome Announc.">
        <title>Complete Genome Sequence of the Type Strain Corynebacterium mustelae DSM 45274, Isolated from Various Tissues of a Male Ferret with Lethal Sepsis.</title>
        <authorList>
            <person name="Ruckert C."/>
            <person name="Eimer J."/>
            <person name="Winkler A."/>
            <person name="Tauch A."/>
        </authorList>
    </citation>
    <scope>NUCLEOTIDE SEQUENCE [LARGE SCALE GENOMIC DNA]</scope>
    <source>
        <strain evidence="3 4">DSM 45274</strain>
    </source>
</reference>
<dbReference type="Proteomes" id="UP000035199">
    <property type="component" value="Chromosome"/>
</dbReference>
<sequence length="313" mass="34209">MKFWFAGVMTPTPAHSSQTNQQSDDLPAETTTNTKRHTLPLVARIPTAKIFEDDWRSRTSPKHPCPVILIHGTGETKACWAGLGTELRELGYAVFAPDFGNRSTDAVAESAAQVGAYIDAVLTVTGARKAILVGHSQGGILARYWMHFLGGSSKVHQLICLSVPNHGTQPGGFLPDIALTPHVQRRIHQLITAWFGPSGFEMLSDSPLIDALNATGDTIPGIHYSCITTRSDAIITPVESCFLDGRHSNNIYVQDTAQHMLVMHEDMPYNKHVRALVVAEIENCPPLDPEIPEAEVPVPFSLRAKRALRVLRG</sequence>
<dbReference type="PANTHER" id="PTHR37946:SF1">
    <property type="entry name" value="SLL1969 PROTEIN"/>
    <property type="match status" value="1"/>
</dbReference>
<name>A0A0G3GY23_9CORY</name>
<dbReference type="AlphaFoldDB" id="A0A0G3GY23"/>
<dbReference type="STRING" id="571915.CMUST_00430"/>
<keyword evidence="4" id="KW-1185">Reference proteome</keyword>
<dbReference type="PANTHER" id="PTHR37946">
    <property type="entry name" value="SLL1969 PROTEIN"/>
    <property type="match status" value="1"/>
</dbReference>
<dbReference type="GO" id="GO:0016787">
    <property type="term" value="F:hydrolase activity"/>
    <property type="evidence" value="ECO:0007669"/>
    <property type="project" value="UniProtKB-KW"/>
</dbReference>
<evidence type="ECO:0000256" key="1">
    <source>
        <dbReference type="SAM" id="MobiDB-lite"/>
    </source>
</evidence>
<dbReference type="Gene3D" id="3.40.50.1820">
    <property type="entry name" value="alpha/beta hydrolase"/>
    <property type="match status" value="1"/>
</dbReference>
<evidence type="ECO:0000313" key="3">
    <source>
        <dbReference type="EMBL" id="AKK04443.1"/>
    </source>
</evidence>
<dbReference type="InterPro" id="IPR000073">
    <property type="entry name" value="AB_hydrolase_1"/>
</dbReference>
<feature type="compositionally biased region" description="Polar residues" evidence="1">
    <location>
        <begin position="13"/>
        <end position="32"/>
    </location>
</feature>
<proteinExistence type="predicted"/>
<dbReference type="PATRIC" id="fig|571915.4.peg.90"/>
<feature type="region of interest" description="Disordered" evidence="1">
    <location>
        <begin position="10"/>
        <end position="32"/>
    </location>
</feature>
<evidence type="ECO:0000259" key="2">
    <source>
        <dbReference type="Pfam" id="PF12697"/>
    </source>
</evidence>